<keyword evidence="2" id="KW-0659">Purine metabolism</keyword>
<dbReference type="InterPro" id="IPR011051">
    <property type="entry name" value="RmlC_Cupin_sf"/>
</dbReference>
<dbReference type="InterPro" id="IPR007247">
    <property type="entry name" value="Ureidogly_lyase"/>
</dbReference>
<dbReference type="GO" id="GO:0004848">
    <property type="term" value="F:ureidoglycolate hydrolase activity"/>
    <property type="evidence" value="ECO:0007669"/>
    <property type="project" value="InterPro"/>
</dbReference>
<proteinExistence type="predicted"/>
<dbReference type="CDD" id="cd20298">
    <property type="entry name" value="cupin_UAH"/>
    <property type="match status" value="1"/>
</dbReference>
<dbReference type="OrthoDB" id="10266039at2759"/>
<dbReference type="Pfam" id="PF04115">
    <property type="entry name" value="Ureidogly_lyase"/>
    <property type="match status" value="1"/>
</dbReference>
<sequence length="253" mass="27240">MSRPNVDIKHHVPLPPYNNEEPTTTSSKQMASRLKMQVRASERQTITAEALRPSTFAPFGSVIENPCPSIHPSSTAAASLPSNASPANDGTAIQYRNVSPMTNLHQGSAAKPRMSIFACATHDADAGPLAIPALERHPFTTQTFIPISSPASAYLVVVCPCRAPEDDDVRLPRWRGMPDLRGLRAFVASASQAVTYEAGTWHAPMMALGSEGQRLDFVVVQFASGVADEDCQLVRLVPCEDQPRVVVGQGARL</sequence>
<feature type="region of interest" description="Disordered" evidence="5">
    <location>
        <begin position="1"/>
        <end position="28"/>
    </location>
</feature>
<dbReference type="Proteomes" id="UP000562929">
    <property type="component" value="Unassembled WGS sequence"/>
</dbReference>
<evidence type="ECO:0000313" key="7">
    <source>
        <dbReference type="Proteomes" id="UP000562929"/>
    </source>
</evidence>
<comment type="subunit">
    <text evidence="1">Homodimer.</text>
</comment>
<dbReference type="GO" id="GO:0000256">
    <property type="term" value="P:allantoin catabolic process"/>
    <property type="evidence" value="ECO:0007669"/>
    <property type="project" value="InterPro"/>
</dbReference>
<dbReference type="InterPro" id="IPR024060">
    <property type="entry name" value="Ureidoglycolate_lyase_dom_sf"/>
</dbReference>
<evidence type="ECO:0000256" key="3">
    <source>
        <dbReference type="ARBA" id="ARBA00023239"/>
    </source>
</evidence>
<evidence type="ECO:0000256" key="1">
    <source>
        <dbReference type="ARBA" id="ARBA00011738"/>
    </source>
</evidence>
<comment type="catalytic activity">
    <reaction evidence="4">
        <text>(S)-ureidoglycolate = urea + glyoxylate</text>
        <dbReference type="Rhea" id="RHEA:11304"/>
        <dbReference type="ChEBI" id="CHEBI:16199"/>
        <dbReference type="ChEBI" id="CHEBI:36655"/>
        <dbReference type="ChEBI" id="CHEBI:57296"/>
        <dbReference type="EC" id="4.3.2.3"/>
    </reaction>
</comment>
<keyword evidence="7" id="KW-1185">Reference proteome</keyword>
<dbReference type="SUPFAM" id="SSF51182">
    <property type="entry name" value="RmlC-like cupins"/>
    <property type="match status" value="1"/>
</dbReference>
<evidence type="ECO:0000256" key="4">
    <source>
        <dbReference type="ARBA" id="ARBA00047684"/>
    </source>
</evidence>
<gene>
    <name evidence="6" type="ORF">GQ602_005456</name>
</gene>
<evidence type="ECO:0000313" key="6">
    <source>
        <dbReference type="EMBL" id="KAF4584083.1"/>
    </source>
</evidence>
<dbReference type="PANTHER" id="PTHR21221:SF1">
    <property type="entry name" value="UREIDOGLYCOLATE LYASE"/>
    <property type="match status" value="1"/>
</dbReference>
<evidence type="ECO:0000256" key="2">
    <source>
        <dbReference type="ARBA" id="ARBA00022631"/>
    </source>
</evidence>
<name>A0A8H4VC37_9HYPO</name>
<dbReference type="PANTHER" id="PTHR21221">
    <property type="entry name" value="UREIDOGLYCOLATE HYDROLASE"/>
    <property type="match status" value="1"/>
</dbReference>
<protein>
    <submittedName>
        <fullName evidence="6">Ureidoglycolate hydrolase</fullName>
    </submittedName>
</protein>
<dbReference type="InterPro" id="IPR047233">
    <property type="entry name" value="UAH_cupin"/>
</dbReference>
<dbReference type="AlphaFoldDB" id="A0A8H4VC37"/>
<dbReference type="Gene3D" id="2.60.120.480">
    <property type="entry name" value="Ureidoglycolate hydrolase"/>
    <property type="match status" value="1"/>
</dbReference>
<organism evidence="6 7">
    <name type="scientific">Ophiocordyceps camponoti-floridani</name>
    <dbReference type="NCBI Taxonomy" id="2030778"/>
    <lineage>
        <taxon>Eukaryota</taxon>
        <taxon>Fungi</taxon>
        <taxon>Dikarya</taxon>
        <taxon>Ascomycota</taxon>
        <taxon>Pezizomycotina</taxon>
        <taxon>Sordariomycetes</taxon>
        <taxon>Hypocreomycetidae</taxon>
        <taxon>Hypocreales</taxon>
        <taxon>Ophiocordycipitaceae</taxon>
        <taxon>Ophiocordyceps</taxon>
    </lineage>
</organism>
<dbReference type="GO" id="GO:0050385">
    <property type="term" value="F:ureidoglycolate lyase activity"/>
    <property type="evidence" value="ECO:0007669"/>
    <property type="project" value="UniProtKB-EC"/>
</dbReference>
<comment type="caution">
    <text evidence="6">The sequence shown here is derived from an EMBL/GenBank/DDBJ whole genome shotgun (WGS) entry which is preliminary data.</text>
</comment>
<accession>A0A8H4VC37</accession>
<evidence type="ECO:0000256" key="5">
    <source>
        <dbReference type="SAM" id="MobiDB-lite"/>
    </source>
</evidence>
<reference evidence="6 7" key="1">
    <citation type="journal article" date="2020" name="G3 (Bethesda)">
        <title>Genetic Underpinnings of Host Manipulation by Ophiocordyceps as Revealed by Comparative Transcriptomics.</title>
        <authorList>
            <person name="Will I."/>
            <person name="Das B."/>
            <person name="Trinh T."/>
            <person name="Brachmann A."/>
            <person name="Ohm R.A."/>
            <person name="de Bekker C."/>
        </authorList>
    </citation>
    <scope>NUCLEOTIDE SEQUENCE [LARGE SCALE GENOMIC DNA]</scope>
    <source>
        <strain evidence="6 7">EC05</strain>
    </source>
</reference>
<feature type="compositionally biased region" description="Basic and acidic residues" evidence="5">
    <location>
        <begin position="1"/>
        <end position="10"/>
    </location>
</feature>
<keyword evidence="6" id="KW-0378">Hydrolase</keyword>
<keyword evidence="3" id="KW-0456">Lyase</keyword>
<dbReference type="EMBL" id="JAACLJ010000006">
    <property type="protein sequence ID" value="KAF4584083.1"/>
    <property type="molecule type" value="Genomic_DNA"/>
</dbReference>
<dbReference type="GO" id="GO:0006144">
    <property type="term" value="P:purine nucleobase metabolic process"/>
    <property type="evidence" value="ECO:0007669"/>
    <property type="project" value="UniProtKB-KW"/>
</dbReference>